<dbReference type="InterPro" id="IPR011010">
    <property type="entry name" value="DNA_brk_join_enz"/>
</dbReference>
<reference evidence="3 4" key="1">
    <citation type="submission" date="2022-11" db="EMBL/GenBank/DDBJ databases">
        <title>Genome Sequencing of Nocardia sp. ON39_IFM12276 and assembly.</title>
        <authorList>
            <person name="Shimojima M."/>
            <person name="Toyokawa M."/>
            <person name="Uesaka K."/>
        </authorList>
    </citation>
    <scope>NUCLEOTIDE SEQUENCE [LARGE SCALE GENOMIC DNA]</scope>
    <source>
        <strain evidence="3 4">IFM 12276</strain>
    </source>
</reference>
<feature type="region of interest" description="Disordered" evidence="2">
    <location>
        <begin position="137"/>
        <end position="192"/>
    </location>
</feature>
<evidence type="ECO:0000256" key="2">
    <source>
        <dbReference type="SAM" id="MobiDB-lite"/>
    </source>
</evidence>
<organism evidence="3 4">
    <name type="scientific">Nocardia sputorum</name>
    <dbReference type="NCBI Taxonomy" id="2984338"/>
    <lineage>
        <taxon>Bacteria</taxon>
        <taxon>Bacillati</taxon>
        <taxon>Actinomycetota</taxon>
        <taxon>Actinomycetes</taxon>
        <taxon>Mycobacteriales</taxon>
        <taxon>Nocardiaceae</taxon>
        <taxon>Nocardia</taxon>
    </lineage>
</organism>
<accession>A0ABM8D127</accession>
<dbReference type="SUPFAM" id="SSF56349">
    <property type="entry name" value="DNA breaking-rejoining enzymes"/>
    <property type="match status" value="1"/>
</dbReference>
<feature type="compositionally biased region" description="Basic residues" evidence="2">
    <location>
        <begin position="155"/>
        <end position="167"/>
    </location>
</feature>
<evidence type="ECO:0000313" key="4">
    <source>
        <dbReference type="Proteomes" id="UP001317870"/>
    </source>
</evidence>
<evidence type="ECO:0000313" key="3">
    <source>
        <dbReference type="EMBL" id="BDU01021.1"/>
    </source>
</evidence>
<gene>
    <name evidence="3" type="ORF">IFM12276_40490</name>
</gene>
<evidence type="ECO:0008006" key="5">
    <source>
        <dbReference type="Google" id="ProtNLM"/>
    </source>
</evidence>
<protein>
    <recommendedName>
        <fullName evidence="5">Tyr recombinase domain-containing protein</fullName>
    </recommendedName>
</protein>
<keyword evidence="4" id="KW-1185">Reference proteome</keyword>
<dbReference type="Gene3D" id="1.10.443.10">
    <property type="entry name" value="Intergrase catalytic core"/>
    <property type="match status" value="1"/>
</dbReference>
<name>A0ABM8D127_9NOCA</name>
<sequence length="192" mass="21768">MLAGVIADDPAVIPPQSPLQELIHGPLPTARTARRADSLYLREKDGTDRWQSVCPTLMQHLLDHATQRNSLRSGQLMRYRNGTPFTARRFDYLWNRIGDTLPWVAAQGISMHWLRHTTFTWVARTFNCAVAANTPHTKAKPLARPLRTSSPTSGSRRRPVRAHRRTAPTRAHTPAERTSVVRMLTTSHKDRP</sequence>
<evidence type="ECO:0000256" key="1">
    <source>
        <dbReference type="ARBA" id="ARBA00023172"/>
    </source>
</evidence>
<feature type="compositionally biased region" description="Low complexity" evidence="2">
    <location>
        <begin position="168"/>
        <end position="178"/>
    </location>
</feature>
<keyword evidence="1" id="KW-0233">DNA recombination</keyword>
<dbReference type="Proteomes" id="UP001317870">
    <property type="component" value="Chromosome"/>
</dbReference>
<feature type="compositionally biased region" description="Low complexity" evidence="2">
    <location>
        <begin position="144"/>
        <end position="154"/>
    </location>
</feature>
<dbReference type="EMBL" id="AP026978">
    <property type="protein sequence ID" value="BDU01021.1"/>
    <property type="molecule type" value="Genomic_DNA"/>
</dbReference>
<dbReference type="InterPro" id="IPR013762">
    <property type="entry name" value="Integrase-like_cat_sf"/>
</dbReference>
<proteinExistence type="predicted"/>